<evidence type="ECO:0000313" key="1">
    <source>
        <dbReference type="EMBL" id="QJH93309.1"/>
    </source>
</evidence>
<protein>
    <submittedName>
        <fullName evidence="1">Uncharacterized protein</fullName>
    </submittedName>
</protein>
<accession>A0A6M3X6T9</accession>
<dbReference type="EMBL" id="MT143965">
    <property type="protein sequence ID" value="QJH93309.1"/>
    <property type="molecule type" value="Genomic_DNA"/>
</dbReference>
<reference evidence="1" key="1">
    <citation type="submission" date="2020-03" db="EMBL/GenBank/DDBJ databases">
        <title>The deep terrestrial virosphere.</title>
        <authorList>
            <person name="Holmfeldt K."/>
            <person name="Nilsson E."/>
            <person name="Simone D."/>
            <person name="Lopez-Fernandez M."/>
            <person name="Wu X."/>
            <person name="de Brujin I."/>
            <person name="Lundin D."/>
            <person name="Andersson A."/>
            <person name="Bertilsson S."/>
            <person name="Dopson M."/>
        </authorList>
    </citation>
    <scope>NUCLEOTIDE SEQUENCE</scope>
    <source>
        <strain evidence="1">MM171B04317</strain>
    </source>
</reference>
<sequence>MSQKLFNIIMLILFSLFSCLFIFGQTKWGDCSLNFQRIERALEVERIERKKIMERVLAAEKRPDINIKYGTVITDKDAIIVVEEEK</sequence>
<organism evidence="1">
    <name type="scientific">viral metagenome</name>
    <dbReference type="NCBI Taxonomy" id="1070528"/>
    <lineage>
        <taxon>unclassified sequences</taxon>
        <taxon>metagenomes</taxon>
        <taxon>organismal metagenomes</taxon>
    </lineage>
</organism>
<proteinExistence type="predicted"/>
<name>A0A6M3X6T9_9ZZZZ</name>
<dbReference type="PROSITE" id="PS51257">
    <property type="entry name" value="PROKAR_LIPOPROTEIN"/>
    <property type="match status" value="1"/>
</dbReference>
<dbReference type="AlphaFoldDB" id="A0A6M3X6T9"/>
<gene>
    <name evidence="1" type="ORF">MM171B04317_0007</name>
</gene>